<evidence type="ECO:0000313" key="1">
    <source>
        <dbReference type="EMBL" id="KAJ7785088.1"/>
    </source>
</evidence>
<accession>A0AAD7P2J2</accession>
<comment type="caution">
    <text evidence="1">The sequence shown here is derived from an EMBL/GenBank/DDBJ whole genome shotgun (WGS) entry which is preliminary data.</text>
</comment>
<proteinExistence type="predicted"/>
<dbReference type="AlphaFoldDB" id="A0AAD7P2J2"/>
<name>A0AAD7P2J2_9AGAR</name>
<protein>
    <submittedName>
        <fullName evidence="1">Uncharacterized protein</fullName>
    </submittedName>
</protein>
<organism evidence="1 2">
    <name type="scientific">Mycena maculata</name>
    <dbReference type="NCBI Taxonomy" id="230809"/>
    <lineage>
        <taxon>Eukaryota</taxon>
        <taxon>Fungi</taxon>
        <taxon>Dikarya</taxon>
        <taxon>Basidiomycota</taxon>
        <taxon>Agaricomycotina</taxon>
        <taxon>Agaricomycetes</taxon>
        <taxon>Agaricomycetidae</taxon>
        <taxon>Agaricales</taxon>
        <taxon>Marasmiineae</taxon>
        <taxon>Mycenaceae</taxon>
        <taxon>Mycena</taxon>
    </lineage>
</organism>
<keyword evidence="2" id="KW-1185">Reference proteome</keyword>
<reference evidence="1" key="1">
    <citation type="submission" date="2023-03" db="EMBL/GenBank/DDBJ databases">
        <title>Massive genome expansion in bonnet fungi (Mycena s.s.) driven by repeated elements and novel gene families across ecological guilds.</title>
        <authorList>
            <consortium name="Lawrence Berkeley National Laboratory"/>
            <person name="Harder C.B."/>
            <person name="Miyauchi S."/>
            <person name="Viragh M."/>
            <person name="Kuo A."/>
            <person name="Thoen E."/>
            <person name="Andreopoulos B."/>
            <person name="Lu D."/>
            <person name="Skrede I."/>
            <person name="Drula E."/>
            <person name="Henrissat B."/>
            <person name="Morin E."/>
            <person name="Kohler A."/>
            <person name="Barry K."/>
            <person name="LaButti K."/>
            <person name="Morin E."/>
            <person name="Salamov A."/>
            <person name="Lipzen A."/>
            <person name="Mereny Z."/>
            <person name="Hegedus B."/>
            <person name="Baldrian P."/>
            <person name="Stursova M."/>
            <person name="Weitz H."/>
            <person name="Taylor A."/>
            <person name="Grigoriev I.V."/>
            <person name="Nagy L.G."/>
            <person name="Martin F."/>
            <person name="Kauserud H."/>
        </authorList>
    </citation>
    <scope>NUCLEOTIDE SEQUENCE</scope>
    <source>
        <strain evidence="1">CBHHK188m</strain>
    </source>
</reference>
<feature type="non-terminal residue" evidence="1">
    <location>
        <position position="1"/>
    </location>
</feature>
<dbReference type="Proteomes" id="UP001215280">
    <property type="component" value="Unassembled WGS sequence"/>
</dbReference>
<dbReference type="EMBL" id="JARJLG010000001">
    <property type="protein sequence ID" value="KAJ7785088.1"/>
    <property type="molecule type" value="Genomic_DNA"/>
</dbReference>
<gene>
    <name evidence="1" type="ORF">DFH07DRAFT_726319</name>
</gene>
<sequence length="142" mass="15563">MGTFYKLTEQVVGGWIDKEAKARGVSKWKDSVLRNVEKGKGNAPGGHTTRTGILQPYPEIRKLINDHLTSLRDAGVVLTLLTIRAIMVAHIEDGAPGLLGSAVGSDGTKFRCSESFVRRYLRNTMGWSQRRATKAAQKLPAN</sequence>
<evidence type="ECO:0000313" key="2">
    <source>
        <dbReference type="Proteomes" id="UP001215280"/>
    </source>
</evidence>